<dbReference type="CDD" id="cd05233">
    <property type="entry name" value="SDR_c"/>
    <property type="match status" value="1"/>
</dbReference>
<dbReference type="SMART" id="SM00822">
    <property type="entry name" value="PKS_KR"/>
    <property type="match status" value="1"/>
</dbReference>
<dbReference type="InterPro" id="IPR002347">
    <property type="entry name" value="SDR_fam"/>
</dbReference>
<evidence type="ECO:0000259" key="1">
    <source>
        <dbReference type="SMART" id="SM00822"/>
    </source>
</evidence>
<dbReference type="PANTHER" id="PTHR45024:SF3">
    <property type="entry name" value="BLL2957 PROTEIN"/>
    <property type="match status" value="1"/>
</dbReference>
<dbReference type="PRINTS" id="PR00081">
    <property type="entry name" value="GDHRDH"/>
</dbReference>
<dbReference type="Pfam" id="PF13561">
    <property type="entry name" value="adh_short_C2"/>
    <property type="match status" value="1"/>
</dbReference>
<dbReference type="InterPro" id="IPR057326">
    <property type="entry name" value="KR_dom"/>
</dbReference>
<gene>
    <name evidence="2" type="ORF">ACFOEN_06220</name>
</gene>
<sequence>MSELLDNRVAIVTGGARGVGFSIAQTLSMHGAHVLIVDNGCALDGSPEDPTACEAAAERCKGEAIARSVLEPGVAQEAVDLAVQRFGAIDIVINAASVVRNHALGEGSADDFDAVLANGLTATQRMLHAAVPVMKRQREAGRVPGAVLNLVSSAGIYGRRNALAQSTCAAAVMGLTRAAALDLRASRITCNALVPFVGSRSDLAFEPVNDSERRYKTQASRINPSFAANLAAWLVSSEAASVTGQLFAVRAREIFLFTQPRPVERVFGGAGILDADEMSDLVLNKLAAFFTPLETDRDVFNTEPIL</sequence>
<dbReference type="InterPro" id="IPR036291">
    <property type="entry name" value="NAD(P)-bd_dom_sf"/>
</dbReference>
<accession>A0ABV7H442</accession>
<dbReference type="GO" id="GO:0016491">
    <property type="term" value="F:oxidoreductase activity"/>
    <property type="evidence" value="ECO:0007669"/>
    <property type="project" value="UniProtKB-KW"/>
</dbReference>
<keyword evidence="3" id="KW-1185">Reference proteome</keyword>
<name>A0ABV7H442_9BURK</name>
<dbReference type="Proteomes" id="UP001595556">
    <property type="component" value="Unassembled WGS sequence"/>
</dbReference>
<dbReference type="Gene3D" id="3.40.50.720">
    <property type="entry name" value="NAD(P)-binding Rossmann-like Domain"/>
    <property type="match status" value="1"/>
</dbReference>
<keyword evidence="2" id="KW-0560">Oxidoreductase</keyword>
<evidence type="ECO:0000313" key="2">
    <source>
        <dbReference type="EMBL" id="MFC3147235.1"/>
    </source>
</evidence>
<protein>
    <submittedName>
        <fullName evidence="2">SDR family NAD(P)-dependent oxidoreductase</fullName>
        <ecNumber evidence="2">1.1.1.-</ecNumber>
    </submittedName>
</protein>
<organism evidence="2 3">
    <name type="scientific">Piscinibacterium candidicorallinum</name>
    <dbReference type="NCBI Taxonomy" id="1793872"/>
    <lineage>
        <taxon>Bacteria</taxon>
        <taxon>Pseudomonadati</taxon>
        <taxon>Pseudomonadota</taxon>
        <taxon>Betaproteobacteria</taxon>
        <taxon>Burkholderiales</taxon>
        <taxon>Piscinibacterium</taxon>
    </lineage>
</organism>
<dbReference type="RefSeq" id="WP_377302079.1">
    <property type="nucleotide sequence ID" value="NZ_CP180191.1"/>
</dbReference>
<dbReference type="SUPFAM" id="SSF51735">
    <property type="entry name" value="NAD(P)-binding Rossmann-fold domains"/>
    <property type="match status" value="1"/>
</dbReference>
<feature type="domain" description="Ketoreductase" evidence="1">
    <location>
        <begin position="8"/>
        <end position="201"/>
    </location>
</feature>
<dbReference type="InterPro" id="IPR051687">
    <property type="entry name" value="Peroxisomal_Beta-Oxidation"/>
</dbReference>
<reference evidence="3" key="1">
    <citation type="journal article" date="2019" name="Int. J. Syst. Evol. Microbiol.">
        <title>The Global Catalogue of Microorganisms (GCM) 10K type strain sequencing project: providing services to taxonomists for standard genome sequencing and annotation.</title>
        <authorList>
            <consortium name="The Broad Institute Genomics Platform"/>
            <consortium name="The Broad Institute Genome Sequencing Center for Infectious Disease"/>
            <person name="Wu L."/>
            <person name="Ma J."/>
        </authorList>
    </citation>
    <scope>NUCLEOTIDE SEQUENCE [LARGE SCALE GENOMIC DNA]</scope>
    <source>
        <strain evidence="3">KCTC 52168</strain>
    </source>
</reference>
<dbReference type="EC" id="1.1.1.-" evidence="2"/>
<comment type="caution">
    <text evidence="2">The sequence shown here is derived from an EMBL/GenBank/DDBJ whole genome shotgun (WGS) entry which is preliminary data.</text>
</comment>
<evidence type="ECO:0000313" key="3">
    <source>
        <dbReference type="Proteomes" id="UP001595556"/>
    </source>
</evidence>
<proteinExistence type="predicted"/>
<dbReference type="EMBL" id="JBHRTI010000003">
    <property type="protein sequence ID" value="MFC3147235.1"/>
    <property type="molecule type" value="Genomic_DNA"/>
</dbReference>
<dbReference type="PANTHER" id="PTHR45024">
    <property type="entry name" value="DEHYDROGENASES, SHORT CHAIN"/>
    <property type="match status" value="1"/>
</dbReference>